<dbReference type="CDD" id="cd04496">
    <property type="entry name" value="SSB_OBF"/>
    <property type="match status" value="1"/>
</dbReference>
<comment type="caution">
    <text evidence="4">The sequence shown here is derived from an EMBL/GenBank/DDBJ whole genome shotgun (WGS) entry which is preliminary data.</text>
</comment>
<dbReference type="GO" id="GO:0006260">
    <property type="term" value="P:DNA replication"/>
    <property type="evidence" value="ECO:0007669"/>
    <property type="project" value="InterPro"/>
</dbReference>
<dbReference type="EMBL" id="WMEQ01000017">
    <property type="protein sequence ID" value="MYL35515.1"/>
    <property type="molecule type" value="Genomic_DNA"/>
</dbReference>
<accession>A0A6I5A590</accession>
<evidence type="ECO:0000313" key="5">
    <source>
        <dbReference type="Proteomes" id="UP000468638"/>
    </source>
</evidence>
<proteinExistence type="predicted"/>
<dbReference type="Gene3D" id="2.40.50.140">
    <property type="entry name" value="Nucleic acid-binding proteins"/>
    <property type="match status" value="1"/>
</dbReference>
<evidence type="ECO:0000256" key="1">
    <source>
        <dbReference type="ARBA" id="ARBA00023125"/>
    </source>
</evidence>
<reference evidence="4 5" key="1">
    <citation type="submission" date="2019-11" db="EMBL/GenBank/DDBJ databases">
        <title>Genome sequences of 17 halophilic strains isolated from different environments.</title>
        <authorList>
            <person name="Furrow R.E."/>
        </authorList>
    </citation>
    <scope>NUCLEOTIDE SEQUENCE [LARGE SCALE GENOMIC DNA]</scope>
    <source>
        <strain evidence="4 5">22514_16_FS</strain>
    </source>
</reference>
<feature type="region of interest" description="Disordered" evidence="3">
    <location>
        <begin position="110"/>
        <end position="148"/>
    </location>
</feature>
<dbReference type="GO" id="GO:0003697">
    <property type="term" value="F:single-stranded DNA binding"/>
    <property type="evidence" value="ECO:0007669"/>
    <property type="project" value="InterPro"/>
</dbReference>
<evidence type="ECO:0000256" key="2">
    <source>
        <dbReference type="PIRNR" id="PIRNR002070"/>
    </source>
</evidence>
<dbReference type="InterPro" id="IPR011344">
    <property type="entry name" value="ssDNA-bd"/>
</dbReference>
<sequence>MLNQFEMIGRSTRQPKLNHTNTSQKSVANVSLAQDYYVNGENGTSEKRTRYVDFVAWDKRAQDLCANLAKGRLLFVKARVQPVKKTIGGKNYTFNELIIESYQYLDNKKDFQDSLQSTNQQSANGNGQPSGLPEAPQYGDPFSGQALQ</sequence>
<dbReference type="InterPro" id="IPR000424">
    <property type="entry name" value="Primosome_PriB/ssb"/>
</dbReference>
<dbReference type="PROSITE" id="PS50935">
    <property type="entry name" value="SSB"/>
    <property type="match status" value="1"/>
</dbReference>
<dbReference type="AlphaFoldDB" id="A0A6I5A590"/>
<organism evidence="4 5">
    <name type="scientific">Pontibacillus yanchengensis</name>
    <dbReference type="NCBI Taxonomy" id="462910"/>
    <lineage>
        <taxon>Bacteria</taxon>
        <taxon>Bacillati</taxon>
        <taxon>Bacillota</taxon>
        <taxon>Bacilli</taxon>
        <taxon>Bacillales</taxon>
        <taxon>Bacillaceae</taxon>
        <taxon>Pontibacillus</taxon>
    </lineage>
</organism>
<evidence type="ECO:0000313" key="4">
    <source>
        <dbReference type="EMBL" id="MYL35515.1"/>
    </source>
</evidence>
<gene>
    <name evidence="4" type="ORF">GLW05_18205</name>
</gene>
<evidence type="ECO:0000256" key="3">
    <source>
        <dbReference type="SAM" id="MobiDB-lite"/>
    </source>
</evidence>
<dbReference type="Proteomes" id="UP000468638">
    <property type="component" value="Unassembled WGS sequence"/>
</dbReference>
<dbReference type="InterPro" id="IPR012340">
    <property type="entry name" value="NA-bd_OB-fold"/>
</dbReference>
<name>A0A6I5A590_9BACI</name>
<dbReference type="RefSeq" id="WP_160850579.1">
    <property type="nucleotide sequence ID" value="NZ_WMEQ01000017.1"/>
</dbReference>
<feature type="compositionally biased region" description="Polar residues" evidence="3">
    <location>
        <begin position="113"/>
        <end position="129"/>
    </location>
</feature>
<dbReference type="Pfam" id="PF00436">
    <property type="entry name" value="SSB"/>
    <property type="match status" value="1"/>
</dbReference>
<dbReference type="SUPFAM" id="SSF50249">
    <property type="entry name" value="Nucleic acid-binding proteins"/>
    <property type="match status" value="1"/>
</dbReference>
<keyword evidence="1 2" id="KW-0238">DNA-binding</keyword>
<dbReference type="OrthoDB" id="9809878at2"/>
<dbReference type="PIRSF" id="PIRSF002070">
    <property type="entry name" value="SSB"/>
    <property type="match status" value="1"/>
</dbReference>
<protein>
    <recommendedName>
        <fullName evidence="2">Single-stranded DNA-binding protein</fullName>
    </recommendedName>
</protein>